<protein>
    <submittedName>
        <fullName evidence="1">Toxic anion resistance protein (TelA)</fullName>
    </submittedName>
</protein>
<evidence type="ECO:0000313" key="1">
    <source>
        <dbReference type="EMBL" id="WFS25764.1"/>
    </source>
</evidence>
<organism evidence="1 2">
    <name type="scientific">Rhizobium rhododendri</name>
    <dbReference type="NCBI Taxonomy" id="2506430"/>
    <lineage>
        <taxon>Bacteria</taxon>
        <taxon>Pseudomonadati</taxon>
        <taxon>Pseudomonadota</taxon>
        <taxon>Alphaproteobacteria</taxon>
        <taxon>Hyphomicrobiales</taxon>
        <taxon>Rhizobiaceae</taxon>
        <taxon>Rhizobium/Agrobacterium group</taxon>
        <taxon>Rhizobium</taxon>
    </lineage>
</organism>
<reference evidence="1 2" key="2">
    <citation type="journal article" date="2023" name="MicrobiologyOpen">
        <title>Genomics of the tumorigenes clade of the family Rhizobiaceae and description of Rhizobium rhododendri sp. nov.</title>
        <authorList>
            <person name="Kuzmanovic N."/>
            <person name="diCenzo G.C."/>
            <person name="Bunk B."/>
            <person name="Sproeer C."/>
            <person name="Fruehling A."/>
            <person name="Neumann-Schaal M."/>
            <person name="Overmann J."/>
            <person name="Smalla K."/>
        </authorList>
    </citation>
    <scope>NUCLEOTIDE SEQUENCE [LARGE SCALE GENOMIC DNA]</scope>
    <source>
        <strain evidence="2">rho-6.2</strain>
        <plasmid evidence="1 2">unnamed1</plasmid>
    </source>
</reference>
<reference evidence="1 2" key="1">
    <citation type="journal article" date="2019" name="Phytopathology">
        <title>A Novel Group of Rhizobium tumorigenes-Like Agrobacteria Associated with Crown Gall Disease of Rhododendron and Blueberry.</title>
        <authorList>
            <person name="Kuzmanovic N."/>
            <person name="Behrens P."/>
            <person name="Idczak E."/>
            <person name="Wagner S."/>
            <person name="Gotz M."/>
            <person name="Sproer C."/>
            <person name="Bunk B."/>
            <person name="Overmann J."/>
            <person name="Smalla K."/>
        </authorList>
    </citation>
    <scope>NUCLEOTIDE SEQUENCE [LARGE SCALE GENOMIC DNA]</scope>
    <source>
        <strain evidence="2">rho-6.2</strain>
    </source>
</reference>
<accession>A0ABY8IQA9</accession>
<gene>
    <name evidence="1" type="ORF">PR018_19585</name>
</gene>
<geneLocation type="plasmid" evidence="1 2">
    <name>unnamed1</name>
</geneLocation>
<dbReference type="Proteomes" id="UP000318939">
    <property type="component" value="Plasmid unnamed1"/>
</dbReference>
<dbReference type="RefSeq" id="WP_142831730.1">
    <property type="nucleotide sequence ID" value="NZ_CP117268.1"/>
</dbReference>
<name>A0ABY8IQA9_9HYPH</name>
<proteinExistence type="predicted"/>
<dbReference type="Pfam" id="PF05816">
    <property type="entry name" value="TelA"/>
    <property type="match status" value="1"/>
</dbReference>
<evidence type="ECO:0000313" key="2">
    <source>
        <dbReference type="Proteomes" id="UP000318939"/>
    </source>
</evidence>
<sequence length="388" mass="42201">MAISDDLPTATGTQNQIAFPAGWPLATVKVTLPAERVAEAEVIADRSALDAMEASTLVTFGQEAVLGFGAKLDAILDQITKAQSPVLFELFRTIRDGVKGADLETLEADIREKLKGGFIERLLNAIGLGDPAERLKRVSDEVRGMLQSKAKSLSDLVKPMEAKVEEESAKLVGEVSRMSQLADAYRESIIALGVFVTAGRRIVETAEANLDRLTREAATGDPLLVQTARDHAQKLDIFRNRLLVLETAYAKAPADLDSIGIARGAALATLAETVSAANAEFNDIKSVLIRLHVLFQMQSIQQMNDMRRQLRSSLQKYGMNVLEDVSVNAARASGENRLEDAELVLGTAQRLRAIADKVVAEGDKNKQRFAEARSKLEQARALVTDRPI</sequence>
<dbReference type="InterPro" id="IPR008863">
    <property type="entry name" value="Toxic_anion-R_TelA"/>
</dbReference>
<keyword evidence="1" id="KW-0614">Plasmid</keyword>
<dbReference type="EMBL" id="CP117268">
    <property type="protein sequence ID" value="WFS25764.1"/>
    <property type="molecule type" value="Genomic_DNA"/>
</dbReference>
<keyword evidence="2" id="KW-1185">Reference proteome</keyword>